<evidence type="ECO:0000256" key="1">
    <source>
        <dbReference type="ARBA" id="ARBA00022723"/>
    </source>
</evidence>
<keyword evidence="2" id="KW-0863">Zinc-finger</keyword>
<evidence type="ECO:0000256" key="3">
    <source>
        <dbReference type="ARBA" id="ARBA00022833"/>
    </source>
</evidence>
<dbReference type="InterPro" id="IPR013085">
    <property type="entry name" value="U1-CZ_Znf_C2H2"/>
</dbReference>
<reference evidence="6" key="2">
    <citation type="journal article" date="2011" name="Proc. Natl. Acad. Sci. U.S.A.">
        <title>Obligate biotrophy features unraveled by the genomic analysis of rust fungi.</title>
        <authorList>
            <person name="Duplessis S."/>
            <person name="Cuomo C.A."/>
            <person name="Lin Y.-C."/>
            <person name="Aerts A."/>
            <person name="Tisserant E."/>
            <person name="Veneault-Fourrey C."/>
            <person name="Joly D.L."/>
            <person name="Hacquard S."/>
            <person name="Amselem J."/>
            <person name="Cantarel B.L."/>
            <person name="Chiu R."/>
            <person name="Coutinho P.M."/>
            <person name="Feau N."/>
            <person name="Field M."/>
            <person name="Frey P."/>
            <person name="Gelhaye E."/>
            <person name="Goldberg J."/>
            <person name="Grabherr M.G."/>
            <person name="Kodira C.D."/>
            <person name="Kohler A."/>
            <person name="Kuees U."/>
            <person name="Lindquist E.A."/>
            <person name="Lucas S.M."/>
            <person name="Mago R."/>
            <person name="Mauceli E."/>
            <person name="Morin E."/>
            <person name="Murat C."/>
            <person name="Pangilinan J.L."/>
            <person name="Park R."/>
            <person name="Pearson M."/>
            <person name="Quesneville H."/>
            <person name="Rouhier N."/>
            <person name="Sakthikumar S."/>
            <person name="Salamov A.A."/>
            <person name="Schmutz J."/>
            <person name="Selles B."/>
            <person name="Shapiro H."/>
            <person name="Tanguay P."/>
            <person name="Tuskan G.A."/>
            <person name="Henrissat B."/>
            <person name="Van de Peer Y."/>
            <person name="Rouze P."/>
            <person name="Ellis J.G."/>
            <person name="Dodds P.N."/>
            <person name="Schein J.E."/>
            <person name="Zhong S."/>
            <person name="Hamelin R.C."/>
            <person name="Grigoriev I.V."/>
            <person name="Szabo L.J."/>
            <person name="Martin F."/>
        </authorList>
    </citation>
    <scope>NUCLEOTIDE SEQUENCE [LARGE SCALE GENOMIC DNA]</scope>
    <source>
        <strain evidence="6">CRL 75-36-700-3 / race SCCL</strain>
    </source>
</reference>
<evidence type="ECO:0000313" key="5">
    <source>
        <dbReference type="EMBL" id="EFP84259.1"/>
    </source>
</evidence>
<evidence type="ECO:0000259" key="4">
    <source>
        <dbReference type="Pfam" id="PF06220"/>
    </source>
</evidence>
<keyword evidence="1" id="KW-0479">Metal-binding</keyword>
<dbReference type="Pfam" id="PF06220">
    <property type="entry name" value="zf-U1"/>
    <property type="match status" value="1"/>
</dbReference>
<dbReference type="OrthoDB" id="76567at2759"/>
<proteinExistence type="predicted"/>
<dbReference type="EMBL" id="DS178289">
    <property type="protein sequence ID" value="EFP84259.1"/>
    <property type="molecule type" value="Genomic_DNA"/>
</dbReference>
<reference key="1">
    <citation type="submission" date="2007-01" db="EMBL/GenBank/DDBJ databases">
        <title>The Genome Sequence of Puccinia graminis f. sp. tritici Strain CRL 75-36-700-3.</title>
        <authorList>
            <consortium name="The Broad Institute Genome Sequencing Platform"/>
            <person name="Birren B."/>
            <person name="Lander E."/>
            <person name="Galagan J."/>
            <person name="Nusbaum C."/>
            <person name="Devon K."/>
            <person name="Cuomo C."/>
            <person name="Jaffe D."/>
            <person name="Butler J."/>
            <person name="Alvarez P."/>
            <person name="Gnerre S."/>
            <person name="Grabherr M."/>
            <person name="Mauceli E."/>
            <person name="Brockman W."/>
            <person name="Young S."/>
            <person name="LaButti K."/>
            <person name="Sykes S."/>
            <person name="DeCaprio D."/>
            <person name="Crawford M."/>
            <person name="Koehrsen M."/>
            <person name="Engels R."/>
            <person name="Montgomery P."/>
            <person name="Pearson M."/>
            <person name="Howarth C."/>
            <person name="Larson L."/>
            <person name="White J."/>
            <person name="Zeng Q."/>
            <person name="Kodira C."/>
            <person name="Yandava C."/>
            <person name="Alvarado L."/>
            <person name="O'Leary S."/>
            <person name="Szabo L."/>
            <person name="Dean R."/>
            <person name="Schein J."/>
        </authorList>
    </citation>
    <scope>NUCLEOTIDE SEQUENCE</scope>
    <source>
        <strain>CRL 75-36-700-3</strain>
    </source>
</reference>
<dbReference type="VEuPathDB" id="FungiDB:PGTG_10637"/>
<dbReference type="GO" id="GO:0008270">
    <property type="term" value="F:zinc ion binding"/>
    <property type="evidence" value="ECO:0007669"/>
    <property type="project" value="UniProtKB-KW"/>
</dbReference>
<protein>
    <recommendedName>
        <fullName evidence="4">U1-C C2H2-type zinc finger domain-containing protein</fullName>
    </recommendedName>
</protein>
<dbReference type="Proteomes" id="UP000008783">
    <property type="component" value="Unassembled WGS sequence"/>
</dbReference>
<dbReference type="HOGENOM" id="CLU_1918105_0_0_1"/>
<evidence type="ECO:0000313" key="6">
    <source>
        <dbReference type="Proteomes" id="UP000008783"/>
    </source>
</evidence>
<keyword evidence="6" id="KW-1185">Reference proteome</keyword>
<sequence>MSTSRWRLGGRAVPSGVSITLIAFVVVDSVPITRAPSAIPDFGCVHGGYASVKALSLRLPLRSACSLDRNRATQCLYGGARGALAADPQANFSVHWFVGMGKYYCDYCDVFLVSESSGHDKAQSYIDEFTRC</sequence>
<dbReference type="InParanoid" id="E3KIY4"/>
<gene>
    <name evidence="5" type="ORF">PGTG_10637</name>
</gene>
<accession>E3KIY4</accession>
<dbReference type="RefSeq" id="XP_003328678.1">
    <property type="nucleotide sequence ID" value="XM_003328630.1"/>
</dbReference>
<dbReference type="AlphaFoldDB" id="E3KIY4"/>
<dbReference type="KEGG" id="pgr:PGTG_10637"/>
<name>E3KIY4_PUCGT</name>
<feature type="domain" description="U1-C C2H2-type zinc finger" evidence="4">
    <location>
        <begin position="100"/>
        <end position="116"/>
    </location>
</feature>
<organism evidence="5 6">
    <name type="scientific">Puccinia graminis f. sp. tritici (strain CRL 75-36-700-3 / race SCCL)</name>
    <name type="common">Black stem rust fungus</name>
    <dbReference type="NCBI Taxonomy" id="418459"/>
    <lineage>
        <taxon>Eukaryota</taxon>
        <taxon>Fungi</taxon>
        <taxon>Dikarya</taxon>
        <taxon>Basidiomycota</taxon>
        <taxon>Pucciniomycotina</taxon>
        <taxon>Pucciniomycetes</taxon>
        <taxon>Pucciniales</taxon>
        <taxon>Pucciniaceae</taxon>
        <taxon>Puccinia</taxon>
    </lineage>
</organism>
<evidence type="ECO:0000256" key="2">
    <source>
        <dbReference type="ARBA" id="ARBA00022771"/>
    </source>
</evidence>
<keyword evidence="3" id="KW-0862">Zinc</keyword>
<dbReference type="GeneID" id="10545521"/>